<dbReference type="VEuPathDB" id="PiroplasmaDB:BMR1_02g02275"/>
<name>I7I8S8_BABMR</name>
<dbReference type="OrthoDB" id="5577072at2759"/>
<evidence type="ECO:0000256" key="1">
    <source>
        <dbReference type="ARBA" id="ARBA00004123"/>
    </source>
</evidence>
<organism evidence="4 5">
    <name type="scientific">Babesia microti (strain RI)</name>
    <dbReference type="NCBI Taxonomy" id="1133968"/>
    <lineage>
        <taxon>Eukaryota</taxon>
        <taxon>Sar</taxon>
        <taxon>Alveolata</taxon>
        <taxon>Apicomplexa</taxon>
        <taxon>Aconoidasida</taxon>
        <taxon>Piroplasmida</taxon>
        <taxon>Babesiidae</taxon>
        <taxon>Babesia</taxon>
    </lineage>
</organism>
<reference evidence="4 5" key="3">
    <citation type="journal article" date="2016" name="Sci. Rep.">
        <title>Genome-wide diversity and gene expression profiling of Babesia microti isolates identify polymorphic genes that mediate host-pathogen interactions.</title>
        <authorList>
            <person name="Silva J.C."/>
            <person name="Cornillot E."/>
            <person name="McCracken C."/>
            <person name="Usmani-Brown S."/>
            <person name="Dwivedi A."/>
            <person name="Ifeonu O.O."/>
            <person name="Crabtree J."/>
            <person name="Gotia H.T."/>
            <person name="Virji A.Z."/>
            <person name="Reynes C."/>
            <person name="Colinge J."/>
            <person name="Kumar V."/>
            <person name="Lawres L."/>
            <person name="Pazzi J.E."/>
            <person name="Pablo J.V."/>
            <person name="Hung C."/>
            <person name="Brancato J."/>
            <person name="Kumari P."/>
            <person name="Orvis J."/>
            <person name="Tretina K."/>
            <person name="Chibucos M."/>
            <person name="Ott S."/>
            <person name="Sadzewicz L."/>
            <person name="Sengamalay N."/>
            <person name="Shetty A.C."/>
            <person name="Su Q."/>
            <person name="Tallon L."/>
            <person name="Fraser C.M."/>
            <person name="Frutos R."/>
            <person name="Molina D.M."/>
            <person name="Krause P.J."/>
            <person name="Ben Mamoun C."/>
        </authorList>
    </citation>
    <scope>NUCLEOTIDE SEQUENCE [LARGE SCALE GENOMIC DNA]</scope>
    <source>
        <strain evidence="4 5">RI</strain>
    </source>
</reference>
<dbReference type="GeneID" id="24424241"/>
<proteinExistence type="predicted"/>
<dbReference type="GO" id="GO:0016874">
    <property type="term" value="F:ligase activity"/>
    <property type="evidence" value="ECO:0007669"/>
    <property type="project" value="UniProtKB-KW"/>
</dbReference>
<sequence>MNRFPLNFGSKDATNNITVNKQKKITNLFNNDSESLSETVNKVVYDGTLVFSTDNTIDTSEEQQNLVIPCKNRLNKSRKGLDYISSTKNDQEKPLMLPEDDIARQVILDAQKNDDLFEYKKEMVVTTPILMRSGSIIGEDKADYEHVPVESFGLAMLMGMGYDPNKPTNVSSPDVLLNKRRIYDKAGLGSHDTLLKITQQIDSGDNNYSKATSSSKVRDDINDVVWVSKGLVVKIIDRCDKYYKHKGDVVGIDKYLATVNFEDGMRKGYKIKYLETVVKEGEDAKIVLPTLHPINSSQLLGRYVKVIKKGRSSATVEMSGKKFELPLDSICYYNYKR</sequence>
<protein>
    <submittedName>
        <fullName evidence="4">Glutamate--cysteine ligase catalytic subunit</fullName>
    </submittedName>
</protein>
<reference evidence="4 5" key="1">
    <citation type="journal article" date="2012" name="Nucleic Acids Res.">
        <title>Sequencing of the smallest Apicomplexan genome from the human pathogen Babesia microti.</title>
        <authorList>
            <person name="Cornillot E."/>
            <person name="Hadj-Kaddour K."/>
            <person name="Dassouli A."/>
            <person name="Noel B."/>
            <person name="Ranwez V."/>
            <person name="Vacherie B."/>
            <person name="Augagneur Y."/>
            <person name="Bres V."/>
            <person name="Duclos A."/>
            <person name="Randazzo S."/>
            <person name="Carcy B."/>
            <person name="Debierre-Grockiego F."/>
            <person name="Delbecq S."/>
            <person name="Moubri-Menage K."/>
            <person name="Shams-Eldin H."/>
            <person name="Usmani-Brown S."/>
            <person name="Bringaud F."/>
            <person name="Wincker P."/>
            <person name="Vivares C.P."/>
            <person name="Schwarz R.T."/>
            <person name="Schetters T.P."/>
            <person name="Krause P.J."/>
            <person name="Gorenflot A."/>
            <person name="Berry V."/>
            <person name="Barbe V."/>
            <person name="Ben Mamoun C."/>
        </authorList>
    </citation>
    <scope>NUCLEOTIDE SEQUENCE [LARGE SCALE GENOMIC DNA]</scope>
    <source>
        <strain evidence="4 5">RI</strain>
    </source>
</reference>
<dbReference type="PANTHER" id="PTHR15818">
    <property type="entry name" value="G PATCH AND KOW-CONTAINING"/>
    <property type="match status" value="1"/>
</dbReference>
<evidence type="ECO:0000256" key="2">
    <source>
        <dbReference type="ARBA" id="ARBA00023242"/>
    </source>
</evidence>
<dbReference type="InterPro" id="IPR026822">
    <property type="entry name" value="Spp2/MOS2_G-patch"/>
</dbReference>
<keyword evidence="4" id="KW-0436">Ligase</keyword>
<evidence type="ECO:0000313" key="5">
    <source>
        <dbReference type="Proteomes" id="UP000002899"/>
    </source>
</evidence>
<reference evidence="4 5" key="2">
    <citation type="journal article" date="2013" name="PLoS ONE">
        <title>Whole genome mapping and re-organization of the nuclear and mitochondrial genomes of Babesia microti isolates.</title>
        <authorList>
            <person name="Cornillot E."/>
            <person name="Dassouli A."/>
            <person name="Garg A."/>
            <person name="Pachikara N."/>
            <person name="Randazzo S."/>
            <person name="Depoix D."/>
            <person name="Carcy B."/>
            <person name="Delbecq S."/>
            <person name="Frutos R."/>
            <person name="Silva J.C."/>
            <person name="Sutton R."/>
            <person name="Krause P.J."/>
            <person name="Mamoun C.B."/>
        </authorList>
    </citation>
    <scope>NUCLEOTIDE SEQUENCE [LARGE SCALE GENOMIC DNA]</scope>
    <source>
        <strain evidence="4 5">RI</strain>
    </source>
</reference>
<dbReference type="RefSeq" id="XP_012648222.1">
    <property type="nucleotide sequence ID" value="XM_012792768.1"/>
</dbReference>
<dbReference type="Pfam" id="PF12656">
    <property type="entry name" value="G-patch_2"/>
    <property type="match status" value="1"/>
</dbReference>
<accession>I7I8S8</accession>
<keyword evidence="5" id="KW-1185">Reference proteome</keyword>
<dbReference type="AlphaFoldDB" id="I7I8S8"/>
<dbReference type="KEGG" id="bmic:BMR1_02g02275"/>
<feature type="domain" description="Spp2/MOS2 G-patch" evidence="3">
    <location>
        <begin position="141"/>
        <end position="191"/>
    </location>
</feature>
<evidence type="ECO:0000259" key="3">
    <source>
        <dbReference type="Pfam" id="PF12656"/>
    </source>
</evidence>
<dbReference type="InterPro" id="IPR045166">
    <property type="entry name" value="Spp2-like"/>
</dbReference>
<dbReference type="GO" id="GO:0000398">
    <property type="term" value="P:mRNA splicing, via spliceosome"/>
    <property type="evidence" value="ECO:0007669"/>
    <property type="project" value="InterPro"/>
</dbReference>
<gene>
    <name evidence="4" type="ORF">BMR1_02g02275</name>
</gene>
<keyword evidence="2" id="KW-0539">Nucleus</keyword>
<dbReference type="Proteomes" id="UP000002899">
    <property type="component" value="Chromosome II"/>
</dbReference>
<comment type="subcellular location">
    <subcellularLocation>
        <location evidence="1">Nucleus</location>
    </subcellularLocation>
</comment>
<dbReference type="GO" id="GO:0005681">
    <property type="term" value="C:spliceosomal complex"/>
    <property type="evidence" value="ECO:0007669"/>
    <property type="project" value="TreeGrafter"/>
</dbReference>
<dbReference type="PANTHER" id="PTHR15818:SF2">
    <property type="entry name" value="G-PATCH DOMAIN AND KOW MOTIFS-CONTAINING PROTEIN"/>
    <property type="match status" value="1"/>
</dbReference>
<dbReference type="EMBL" id="FO082872">
    <property type="protein sequence ID" value="CCF73613.1"/>
    <property type="molecule type" value="Genomic_DNA"/>
</dbReference>
<evidence type="ECO:0000313" key="4">
    <source>
        <dbReference type="EMBL" id="CCF73613.1"/>
    </source>
</evidence>